<feature type="compositionally biased region" description="Pro residues" evidence="4">
    <location>
        <begin position="2245"/>
        <end position="2254"/>
    </location>
</feature>
<comment type="caution">
    <text evidence="6">The sequence shown here is derived from an EMBL/GenBank/DDBJ whole genome shotgun (WGS) entry which is preliminary data.</text>
</comment>
<dbReference type="Gene3D" id="3.30.40.100">
    <property type="match status" value="1"/>
</dbReference>
<dbReference type="Gramene" id="GBG76330">
    <property type="protein sequence ID" value="GBG76330"/>
    <property type="gene ID" value="CBR_g22077"/>
</dbReference>
<feature type="compositionally biased region" description="Low complexity" evidence="4">
    <location>
        <begin position="2444"/>
        <end position="2485"/>
    </location>
</feature>
<feature type="compositionally biased region" description="Basic and acidic residues" evidence="4">
    <location>
        <begin position="174"/>
        <end position="186"/>
    </location>
</feature>
<feature type="region of interest" description="Disordered" evidence="4">
    <location>
        <begin position="544"/>
        <end position="563"/>
    </location>
</feature>
<feature type="region of interest" description="Disordered" evidence="4">
    <location>
        <begin position="1536"/>
        <end position="2165"/>
    </location>
</feature>
<feature type="region of interest" description="Disordered" evidence="4">
    <location>
        <begin position="2444"/>
        <end position="2555"/>
    </location>
</feature>
<feature type="compositionally biased region" description="Basic and acidic residues" evidence="4">
    <location>
        <begin position="1663"/>
        <end position="1672"/>
    </location>
</feature>
<feature type="region of interest" description="Disordered" evidence="4">
    <location>
        <begin position="1145"/>
        <end position="1394"/>
    </location>
</feature>
<evidence type="ECO:0000313" key="7">
    <source>
        <dbReference type="Proteomes" id="UP000265515"/>
    </source>
</evidence>
<feature type="compositionally biased region" description="Low complexity" evidence="4">
    <location>
        <begin position="1751"/>
        <end position="1761"/>
    </location>
</feature>
<dbReference type="Proteomes" id="UP000265515">
    <property type="component" value="Unassembled WGS sequence"/>
</dbReference>
<feature type="compositionally biased region" description="Basic and acidic residues" evidence="4">
    <location>
        <begin position="436"/>
        <end position="461"/>
    </location>
</feature>
<keyword evidence="3" id="KW-0862">Zinc</keyword>
<sequence>MDLFHVAAADGDARTLVGAGFARGLRDDELEEGEAVVDSDPRAGAGGDDGGYGVVEATLEERISRSCLGGIQKEFEGGIQLMHGGVMAGARSGGYGTFLPVRADGPPSSRLALNAGDGLLSSKPGLLGCPGGSSVAPTANSRVPDVSQPRGQKRPANAGAVEVLPVAKRLLPVRDEPKGVRNEPRGANDANKGLGLVGKDGGKPVGTAGNTRTVGGASQGIARVAAANSCVTSVGPESSTAPHGSNPGGGGKSVSGSGPRFENGNGVAAAPIRIKLPGLLSKQAPNRRSPPINRAAPSSPPPEENGYLPCEQGPSDAGTWSPEMSPSPRTIVRIMTTVAMPPGGLLSPLPDTFPASIPRTLPGRKSFLGPSSGHITAAAGSSSAGPCVSSKSGGGGVVGSGVNSGTAKVGPGQSSEFEATVAGGGECCTLVVSSKRKADSDRKDGLAKERLSGRRDSDARMLSEGVAALKGGKERERERERERVNDEQEQSGKSGKKVKLKVKEVKDKGKHNQKYREKMSVDVERGEVPKELVEGVKGRPVCNEASVDERVDDRDGNQNETVGDGLKRILTDIVQRLVNEMGVNQESGVERAQEIALQLAKEYDRAGGIPQREEKGVKEQGGEKSTGKGVEKSGGREASTKQSVKEGERHGKEGSVIEKPLKLGVKGMAKQDGKEKQGLWRDAKERERERERDWEREQERERERERDHAARLREQELEREARQREEREREEKEREREEKEREREEKERHERERQAERERQQMERQRERERQERERQERERQERERQERERQERERQERERQEKERQEKERQEKERQEERREKERKEKEIEIERERERREREEREREREEREREREKERERERIREKQREKEREKEREREREKERAREKEKEREREKLKEREREREREKEVREKQMPVKEKGPKEKHLGSLRDGKGKTFPKEKHKVAGVKAKPVAGIRELESASKAAQSSAKTTFQQTNVTADVHMTTAATALTVRSSTGGMAFDGTEVQPPPPQDNWVECELCSKWRLLPPDFDMSSLPEKWDCSMYSFRPNLANCDVPEAETTQAVYQFLAIQQALAIQEQQGPLLGAPLDSSALFPTAQYLPREVPPIPASAAVLGGKLKPGKSVKGGLGVAKGGKSTTKVIKKGAGGKGVVSVAGPSGKTVEGKSGGGGGGSLVGRQSISGTTSDARRKHNASISGNGEGVLHRENEEPMRRYQDDKNKTKLKLKEQMKDQAQGKRTRVDDGSSQDGDGTGAPSAKRDKRGVDGGVLEEEGENRCRSEELDSQPLVDRRDKTEASEGRVTSPSRSQSISSLPFKLFSTSDKRTAEEGSSGAPGNSCGDRKSGVVKGSGCRDGQPVLGQGKVSAMQSMAEGKSSFEGGTLSEDDENEYHGSRVVGNGFRKRTIGVNGVCVTGSVGNGGRQGDNGLGDAYDGRCGNEEAKLVQKDEEDDGDSLDGRSAVNPRDRKCANSGESLGRCGMETNGIESSMRVVNGRQKRVEHRSEQLMGDAKALGIGNRNADSLRDKIMMGVFGDDGLEDGMSSSSGRTHENELDDDMEVQKPWKDPARCSKEKDEQVGRVKDSNSEPWKRRIGNLGGPKMKKKLLPDLPNEKENKVLPNKFLGRPAAGTADGSRKSRVLNAGDISTAEHVAESRELGEGDVEEMENRKLDEKQAKHRQGGQLGDSDVKFLQGKGGGNGQMVDGGKDRGEVGKSGGANGEVRMPSLARSVSMESASSDTLCEVPQSPVKDVSPLESTISSSPSRSRKENAVVKGSSMSSVAVEPEGQHAVFHGMDVERPKSEREEELQGGTGSGRATRNASHHIEMAGSTEGVTRPVSVSSRDGAAGDEKSERSGVTKQPGTFTSRSGEQTGVSVREVDHENKDREENGARSGGRHGSACEWVGGRAAGASREEGYGRGSVGREDEKYRDERHGYRHGDWHEAWHGARMERDRERYMRRGGREDRYGRDSRGRERERDRERSRDRDRDWDRDRDRERGKGKERSRERVGRGRERERDWGKEKVRDNKGCETKAYDRDGQGGLSLRERGSREEPPRAEGVPDVGRIGDCQGSMQDGGWNVSEGVEDGKQGPLGTDRGGPLADSTVEGPAILATGSSLPDDGRTAAGDSSGQPGLVGEVVRPIPCGTPEKTDLQIGTSTNLRGGGWEKPGFASSNLRRGFAKNSGEIMAYVSPSKDAGWERQGEQPSLLAPQRSADDVPERGHLQDERFDDAGEGVVSATNSTVTRSPCYPPGMTPPPRSRKGYVTPQMSCSTTRFLPPGVDQGPLPLPGDATESETCLPLPPPYTPPFPPPPPPPPPPSLPPSSLPADVDTRTLTPRLADHLLPNPSLPFPPPPPLFPNPTAVGSDCRGASLFRCNGDETVRSSPLGVPTGSGGVDSHALPALLPHYQSLTHHPPYGSYGTQPHPRYRMEMGKGLHRQQSVLPLQSQQQQFTSFPQGQQQQQQHRHPQQQQQSNNYPQQQPASGQQAGRVSSPSDTPQHVGDGPGLLTVKDSSSTVAKDRDQAGSVASSLVPDREPGRKPPANSGAILGPGPHCMPSNVPADFKARMKQATDMKHVADRRKCPDLYLEAAFKFMLAAAVVEPGPCESSTRQGDPTTSASVYIDTTRLLEFVAQTYERLGNVMAAALAHKCTAVAWTRVVNQRHPIMRRDCSELLSYVQAATTPLLSSSNASSESPLSSSSALDTEVPGSNGNPDKMPCTGSGPPVNPRIGVVSPSLAAGSGGAMVLSAKLRQPYQKLLKDVGDVCNMMEAWQRASIAMAAVANLKVKNEAGIRALASVGEDAGLGDMEGIVLQARIALDAIQRHRDTTD</sequence>
<feature type="region of interest" description="Disordered" evidence="4">
    <location>
        <begin position="1442"/>
        <end position="1480"/>
    </location>
</feature>
<feature type="region of interest" description="Disordered" evidence="4">
    <location>
        <begin position="2190"/>
        <end position="2328"/>
    </location>
</feature>
<feature type="compositionally biased region" description="Low complexity" evidence="4">
    <location>
        <begin position="1153"/>
        <end position="1163"/>
    </location>
</feature>
<evidence type="ECO:0000256" key="2">
    <source>
        <dbReference type="ARBA" id="ARBA00022771"/>
    </source>
</evidence>
<feature type="compositionally biased region" description="Basic and acidic residues" evidence="4">
    <location>
        <begin position="514"/>
        <end position="526"/>
    </location>
</feature>
<feature type="compositionally biased region" description="Basic and acidic residues" evidence="4">
    <location>
        <begin position="1557"/>
        <end position="1588"/>
    </location>
</feature>
<feature type="compositionally biased region" description="Gly residues" evidence="4">
    <location>
        <begin position="1167"/>
        <end position="1176"/>
    </location>
</feature>
<dbReference type="OrthoDB" id="757982at2759"/>
<organism evidence="6 7">
    <name type="scientific">Chara braunii</name>
    <name type="common">Braun's stonewort</name>
    <dbReference type="NCBI Taxonomy" id="69332"/>
    <lineage>
        <taxon>Eukaryota</taxon>
        <taxon>Viridiplantae</taxon>
        <taxon>Streptophyta</taxon>
        <taxon>Charophyceae</taxon>
        <taxon>Charales</taxon>
        <taxon>Characeae</taxon>
        <taxon>Chara</taxon>
    </lineage>
</organism>
<feature type="compositionally biased region" description="Basic and acidic residues" evidence="4">
    <location>
        <begin position="603"/>
        <end position="661"/>
    </location>
</feature>
<feature type="compositionally biased region" description="Basic and acidic residues" evidence="4">
    <location>
        <begin position="547"/>
        <end position="557"/>
    </location>
</feature>
<feature type="domain" description="CW-type" evidence="5">
    <location>
        <begin position="1011"/>
        <end position="1064"/>
    </location>
</feature>
<feature type="compositionally biased region" description="Basic and acidic residues" evidence="4">
    <location>
        <begin position="1792"/>
        <end position="1801"/>
    </location>
</feature>
<dbReference type="STRING" id="69332.A0A388L1Z2"/>
<dbReference type="PANTHER" id="PTHR46524">
    <property type="entry name" value="CW-TYPE ZINC FINGER"/>
    <property type="match status" value="1"/>
</dbReference>
<dbReference type="GO" id="GO:0008270">
    <property type="term" value="F:zinc ion binding"/>
    <property type="evidence" value="ECO:0007669"/>
    <property type="project" value="UniProtKB-KW"/>
</dbReference>
<feature type="compositionally biased region" description="Pro residues" evidence="4">
    <location>
        <begin position="2296"/>
        <end position="2321"/>
    </location>
</feature>
<feature type="region of interest" description="Disordered" evidence="4">
    <location>
        <begin position="433"/>
        <end position="526"/>
    </location>
</feature>
<feature type="compositionally biased region" description="Basic and acidic residues" evidence="4">
    <location>
        <begin position="1204"/>
        <end position="1244"/>
    </location>
</feature>
<keyword evidence="1" id="KW-0479">Metal-binding</keyword>
<reference evidence="6 7" key="1">
    <citation type="journal article" date="2018" name="Cell">
        <title>The Chara Genome: Secondary Complexity and Implications for Plant Terrestrialization.</title>
        <authorList>
            <person name="Nishiyama T."/>
            <person name="Sakayama H."/>
            <person name="Vries J.D."/>
            <person name="Buschmann H."/>
            <person name="Saint-Marcoux D."/>
            <person name="Ullrich K.K."/>
            <person name="Haas F.B."/>
            <person name="Vanderstraeten L."/>
            <person name="Becker D."/>
            <person name="Lang D."/>
            <person name="Vosolsobe S."/>
            <person name="Rombauts S."/>
            <person name="Wilhelmsson P.K.I."/>
            <person name="Janitza P."/>
            <person name="Kern R."/>
            <person name="Heyl A."/>
            <person name="Rumpler F."/>
            <person name="Villalobos L.I.A.C."/>
            <person name="Clay J.M."/>
            <person name="Skokan R."/>
            <person name="Toyoda A."/>
            <person name="Suzuki Y."/>
            <person name="Kagoshima H."/>
            <person name="Schijlen E."/>
            <person name="Tajeshwar N."/>
            <person name="Catarino B."/>
            <person name="Hetherington A.J."/>
            <person name="Saltykova A."/>
            <person name="Bonnot C."/>
            <person name="Breuninger H."/>
            <person name="Symeonidi A."/>
            <person name="Radhakrishnan G.V."/>
            <person name="Van Nieuwerburgh F."/>
            <person name="Deforce D."/>
            <person name="Chang C."/>
            <person name="Karol K.G."/>
            <person name="Hedrich R."/>
            <person name="Ulvskov P."/>
            <person name="Glockner G."/>
            <person name="Delwiche C.F."/>
            <person name="Petrasek J."/>
            <person name="Van de Peer Y."/>
            <person name="Friml J."/>
            <person name="Beilby M."/>
            <person name="Dolan L."/>
            <person name="Kohara Y."/>
            <person name="Sugano S."/>
            <person name="Fujiyama A."/>
            <person name="Delaux P.-M."/>
            <person name="Quint M."/>
            <person name="TheiBen G."/>
            <person name="Hagemann M."/>
            <person name="Harholt J."/>
            <person name="Dunand C."/>
            <person name="Zachgo S."/>
            <person name="Langdale J."/>
            <person name="Maumus F."/>
            <person name="Straeten D.V.D."/>
            <person name="Gould S.B."/>
            <person name="Rensing S.A."/>
        </authorList>
    </citation>
    <scope>NUCLEOTIDE SEQUENCE [LARGE SCALE GENOMIC DNA]</scope>
    <source>
        <strain evidence="6 7">S276</strain>
    </source>
</reference>
<evidence type="ECO:0000256" key="3">
    <source>
        <dbReference type="ARBA" id="ARBA00022833"/>
    </source>
</evidence>
<feature type="region of interest" description="Disordered" evidence="4">
    <location>
        <begin position="603"/>
        <end position="948"/>
    </location>
</feature>
<feature type="compositionally biased region" description="Low complexity" evidence="4">
    <location>
        <begin position="2683"/>
        <end position="2699"/>
    </location>
</feature>
<evidence type="ECO:0000313" key="6">
    <source>
        <dbReference type="EMBL" id="GBG76330.1"/>
    </source>
</evidence>
<feature type="region of interest" description="Disordered" evidence="4">
    <location>
        <begin position="31"/>
        <end position="50"/>
    </location>
</feature>
<feature type="compositionally biased region" description="Basic and acidic residues" evidence="4">
    <location>
        <begin position="2210"/>
        <end position="2227"/>
    </location>
</feature>
<feature type="compositionally biased region" description="Basic and acidic residues" evidence="4">
    <location>
        <begin position="1874"/>
        <end position="1887"/>
    </location>
</feature>
<dbReference type="EMBL" id="BFEA01000242">
    <property type="protein sequence ID" value="GBG76330.1"/>
    <property type="molecule type" value="Genomic_DNA"/>
</dbReference>
<evidence type="ECO:0000256" key="4">
    <source>
        <dbReference type="SAM" id="MobiDB-lite"/>
    </source>
</evidence>
<dbReference type="InterPro" id="IPR055300">
    <property type="entry name" value="CWZF3/5/7"/>
</dbReference>
<name>A0A388L1Z2_CHABU</name>
<feature type="compositionally biased region" description="Basic and acidic residues" evidence="4">
    <location>
        <begin position="1843"/>
        <end position="1853"/>
    </location>
</feature>
<feature type="compositionally biased region" description="Polar residues" evidence="4">
    <location>
        <begin position="1854"/>
        <end position="1871"/>
    </location>
</feature>
<dbReference type="Pfam" id="PF24756">
    <property type="entry name" value="THD_CWZF3-5-7"/>
    <property type="match status" value="1"/>
</dbReference>
<feature type="region of interest" description="Disordered" evidence="4">
    <location>
        <begin position="233"/>
        <end position="265"/>
    </location>
</feature>
<accession>A0A388L1Z2</accession>
<feature type="region of interest" description="Disordered" evidence="4">
    <location>
        <begin position="132"/>
        <end position="156"/>
    </location>
</feature>
<feature type="compositionally biased region" description="Low complexity" evidence="4">
    <location>
        <begin position="1304"/>
        <end position="1313"/>
    </location>
</feature>
<feature type="compositionally biased region" description="Basic and acidic residues" evidence="4">
    <location>
        <begin position="471"/>
        <end position="486"/>
    </location>
</feature>
<evidence type="ECO:0000259" key="5">
    <source>
        <dbReference type="PROSITE" id="PS51050"/>
    </source>
</evidence>
<feature type="region of interest" description="Disordered" evidence="4">
    <location>
        <begin position="174"/>
        <end position="215"/>
    </location>
</feature>
<keyword evidence="2" id="KW-0863">Zinc-finger</keyword>
<feature type="compositionally biased region" description="Polar residues" evidence="4">
    <location>
        <begin position="233"/>
        <end position="243"/>
    </location>
</feature>
<feature type="compositionally biased region" description="Basic and acidic residues" evidence="4">
    <location>
        <begin position="669"/>
        <end position="940"/>
    </location>
</feature>
<dbReference type="Pfam" id="PF07496">
    <property type="entry name" value="zf-CW"/>
    <property type="match status" value="1"/>
</dbReference>
<dbReference type="PROSITE" id="PS51050">
    <property type="entry name" value="ZF_CW"/>
    <property type="match status" value="1"/>
</dbReference>
<feature type="compositionally biased region" description="Basic and acidic residues" evidence="4">
    <location>
        <begin position="1909"/>
        <end position="2053"/>
    </location>
</feature>
<feature type="region of interest" description="Disordered" evidence="4">
    <location>
        <begin position="2683"/>
        <end position="2722"/>
    </location>
</feature>
<proteinExistence type="predicted"/>
<evidence type="ECO:0000256" key="1">
    <source>
        <dbReference type="ARBA" id="ARBA00022723"/>
    </source>
</evidence>
<dbReference type="InterPro" id="IPR011124">
    <property type="entry name" value="Znf_CW"/>
</dbReference>
<feature type="region of interest" description="Disordered" evidence="4">
    <location>
        <begin position="278"/>
        <end position="327"/>
    </location>
</feature>
<dbReference type="PANTHER" id="PTHR46524:SF7">
    <property type="entry name" value="CW-TYPE ZINC FINGER"/>
    <property type="match status" value="1"/>
</dbReference>
<protein>
    <recommendedName>
        <fullName evidence="5">CW-type domain-containing protein</fullName>
    </recommendedName>
</protein>
<feature type="compositionally biased region" description="Basic and acidic residues" evidence="4">
    <location>
        <begin position="1289"/>
        <end position="1299"/>
    </location>
</feature>
<gene>
    <name evidence="6" type="ORF">CBR_g22077</name>
</gene>
<dbReference type="InterPro" id="IPR056406">
    <property type="entry name" value="THD_CWZF3/5/7"/>
</dbReference>
<keyword evidence="7" id="KW-1185">Reference proteome</keyword>